<reference evidence="2 3" key="1">
    <citation type="journal article" date="2010" name="Stand. Genomic Sci.">
        <title>Complete genome sequence of Conexibacter woesei type strain (ID131577).</title>
        <authorList>
            <person name="Pukall R."/>
            <person name="Lapidus A."/>
            <person name="Glavina Del Rio T."/>
            <person name="Copeland A."/>
            <person name="Tice H."/>
            <person name="Cheng J.-F."/>
            <person name="Lucas S."/>
            <person name="Chen F."/>
            <person name="Nolan M."/>
            <person name="Bruce D."/>
            <person name="Goodwin L."/>
            <person name="Pitluck S."/>
            <person name="Mavromatis K."/>
            <person name="Ivanova N."/>
            <person name="Ovchinnikova G."/>
            <person name="Pati A."/>
            <person name="Chen A."/>
            <person name="Palaniappan K."/>
            <person name="Land M."/>
            <person name="Hauser L."/>
            <person name="Chang Y.-J."/>
            <person name="Jeffries C.D."/>
            <person name="Chain P."/>
            <person name="Meincke L."/>
            <person name="Sims D."/>
            <person name="Brettin T."/>
            <person name="Detter J.C."/>
            <person name="Rohde M."/>
            <person name="Goeker M."/>
            <person name="Bristow J."/>
            <person name="Eisen J.A."/>
            <person name="Markowitz V."/>
            <person name="Kyrpides N.C."/>
            <person name="Klenk H.-P."/>
            <person name="Hugenholtz P."/>
        </authorList>
    </citation>
    <scope>NUCLEOTIDE SEQUENCE [LARGE SCALE GENOMIC DNA]</scope>
    <source>
        <strain evidence="3">DSM 14684 / CIP 108061 / JCM 11494 / NBRC 100937 / ID131577</strain>
    </source>
</reference>
<name>D3FAB3_CONWI</name>
<feature type="transmembrane region" description="Helical" evidence="1">
    <location>
        <begin position="12"/>
        <end position="33"/>
    </location>
</feature>
<feature type="transmembrane region" description="Helical" evidence="1">
    <location>
        <begin position="87"/>
        <end position="105"/>
    </location>
</feature>
<dbReference type="RefSeq" id="WP_012932235.1">
    <property type="nucleotide sequence ID" value="NC_013739.1"/>
</dbReference>
<feature type="transmembrane region" description="Helical" evidence="1">
    <location>
        <begin position="45"/>
        <end position="67"/>
    </location>
</feature>
<dbReference type="Proteomes" id="UP000008229">
    <property type="component" value="Chromosome"/>
</dbReference>
<evidence type="ECO:0000313" key="2">
    <source>
        <dbReference type="EMBL" id="ADB49182.1"/>
    </source>
</evidence>
<sequence precursor="true">MERVWSSRLRWRLRGAWLAPLLVVFVVADGILLSRLPISGEGPDLVGGLLLSAFFNLVAVAAVAPFVGIAVRRRRPDLPAFVARDRAGAALVLAIAAALLAGGLLHHGEVERNRAAMRDALARGQAWIGASPRADAAIRRHVRTADVVAIVDGRVFRVCVQRPSDPRRAFCAVVDTDASYPAGIRYGGAEPNQSFSAGWR</sequence>
<gene>
    <name evidence="2" type="ordered locus">Cwoe_0749</name>
</gene>
<dbReference type="STRING" id="469383.Cwoe_0749"/>
<dbReference type="KEGG" id="cwo:Cwoe_0749"/>
<reference evidence="3" key="2">
    <citation type="submission" date="2010-01" db="EMBL/GenBank/DDBJ databases">
        <title>The complete genome of Conexibacter woesei DSM 14684.</title>
        <authorList>
            <consortium name="US DOE Joint Genome Institute (JGI-PGF)"/>
            <person name="Lucas S."/>
            <person name="Copeland A."/>
            <person name="Lapidus A."/>
            <person name="Glavina del Rio T."/>
            <person name="Dalin E."/>
            <person name="Tice H."/>
            <person name="Bruce D."/>
            <person name="Goodwin L."/>
            <person name="Pitluck S."/>
            <person name="Kyrpides N."/>
            <person name="Mavromatis K."/>
            <person name="Ivanova N."/>
            <person name="Mikhailova N."/>
            <person name="Chertkov O."/>
            <person name="Brettin T."/>
            <person name="Detter J.C."/>
            <person name="Han C."/>
            <person name="Larimer F."/>
            <person name="Land M."/>
            <person name="Hauser L."/>
            <person name="Markowitz V."/>
            <person name="Cheng J.-F."/>
            <person name="Hugenholtz P."/>
            <person name="Woyke T."/>
            <person name="Wu D."/>
            <person name="Pukall R."/>
            <person name="Steenblock K."/>
            <person name="Schneider S."/>
            <person name="Klenk H.-P."/>
            <person name="Eisen J.A."/>
        </authorList>
    </citation>
    <scope>NUCLEOTIDE SEQUENCE [LARGE SCALE GENOMIC DNA]</scope>
    <source>
        <strain evidence="3">DSM 14684 / CIP 108061 / JCM 11494 / NBRC 100937 / ID131577</strain>
    </source>
</reference>
<organism evidence="2 3">
    <name type="scientific">Conexibacter woesei (strain DSM 14684 / CCUG 47730 / CIP 108061 / JCM 11494 / NBRC 100937 / ID131577)</name>
    <dbReference type="NCBI Taxonomy" id="469383"/>
    <lineage>
        <taxon>Bacteria</taxon>
        <taxon>Bacillati</taxon>
        <taxon>Actinomycetota</taxon>
        <taxon>Thermoleophilia</taxon>
        <taxon>Solirubrobacterales</taxon>
        <taxon>Conexibacteraceae</taxon>
        <taxon>Conexibacter</taxon>
    </lineage>
</organism>
<keyword evidence="1" id="KW-0472">Membrane</keyword>
<accession>D3FAB3</accession>
<dbReference type="EMBL" id="CP001854">
    <property type="protein sequence ID" value="ADB49182.1"/>
    <property type="molecule type" value="Genomic_DNA"/>
</dbReference>
<evidence type="ECO:0000256" key="1">
    <source>
        <dbReference type="SAM" id="Phobius"/>
    </source>
</evidence>
<evidence type="ECO:0000313" key="3">
    <source>
        <dbReference type="Proteomes" id="UP000008229"/>
    </source>
</evidence>
<dbReference type="AlphaFoldDB" id="D3FAB3"/>
<keyword evidence="1" id="KW-0812">Transmembrane</keyword>
<protein>
    <submittedName>
        <fullName evidence="2">Uncharacterized protein</fullName>
    </submittedName>
</protein>
<keyword evidence="3" id="KW-1185">Reference proteome</keyword>
<proteinExistence type="predicted"/>
<dbReference type="HOGENOM" id="CLU_1364239_0_0_11"/>
<keyword evidence="1" id="KW-1133">Transmembrane helix</keyword>